<dbReference type="GO" id="GO:0005886">
    <property type="term" value="C:plasma membrane"/>
    <property type="evidence" value="ECO:0007669"/>
    <property type="project" value="UniProtKB-SubCell"/>
</dbReference>
<feature type="compositionally biased region" description="Pro residues" evidence="13">
    <location>
        <begin position="1330"/>
        <end position="1342"/>
    </location>
</feature>
<evidence type="ECO:0000256" key="10">
    <source>
        <dbReference type="ARBA" id="ARBA00023136"/>
    </source>
</evidence>
<feature type="chain" id="PRO_5042959288" description="TIR domain-containing protein" evidence="14">
    <location>
        <begin position="23"/>
        <end position="1503"/>
    </location>
</feature>
<dbReference type="FunFam" id="3.80.10.10:FF:001164">
    <property type="entry name" value="GH01279p"/>
    <property type="match status" value="1"/>
</dbReference>
<evidence type="ECO:0000313" key="17">
    <source>
        <dbReference type="Proteomes" id="UP001378592"/>
    </source>
</evidence>
<dbReference type="InterPro" id="IPR000483">
    <property type="entry name" value="Cys-rich_flank_reg_C"/>
</dbReference>
<comment type="similarity">
    <text evidence="3">Belongs to the Toll-like receptor family.</text>
</comment>
<dbReference type="PROSITE" id="PS50104">
    <property type="entry name" value="TIR"/>
    <property type="match status" value="1"/>
</dbReference>
<keyword evidence="17" id="KW-1185">Reference proteome</keyword>
<keyword evidence="12" id="KW-0675">Receptor</keyword>
<evidence type="ECO:0000256" key="2">
    <source>
        <dbReference type="ARBA" id="ARBA00004479"/>
    </source>
</evidence>
<dbReference type="InterPro" id="IPR032675">
    <property type="entry name" value="LRR_dom_sf"/>
</dbReference>
<keyword evidence="8" id="KW-0677">Repeat</keyword>
<dbReference type="FunFam" id="3.80.10.10:FF:000355">
    <property type="entry name" value="Toll-like receptor Tollo"/>
    <property type="match status" value="1"/>
</dbReference>
<dbReference type="FunFam" id="3.80.10.10:FF:001438">
    <property type="entry name" value="Uncharacterized protein"/>
    <property type="match status" value="1"/>
</dbReference>
<evidence type="ECO:0000256" key="5">
    <source>
        <dbReference type="ARBA" id="ARBA00022614"/>
    </source>
</evidence>
<dbReference type="Gene3D" id="3.80.10.10">
    <property type="entry name" value="Ribonuclease Inhibitor"/>
    <property type="match status" value="6"/>
</dbReference>
<keyword evidence="9" id="KW-1133">Transmembrane helix</keyword>
<name>A0AAN9ZFP0_9ORTH</name>
<feature type="region of interest" description="Disordered" evidence="13">
    <location>
        <begin position="1255"/>
        <end position="1294"/>
    </location>
</feature>
<dbReference type="SMART" id="SM00364">
    <property type="entry name" value="LRR_BAC"/>
    <property type="match status" value="7"/>
</dbReference>
<dbReference type="InterPro" id="IPR001611">
    <property type="entry name" value="Leu-rich_rpt"/>
</dbReference>
<dbReference type="GO" id="GO:0007165">
    <property type="term" value="P:signal transduction"/>
    <property type="evidence" value="ECO:0007669"/>
    <property type="project" value="InterPro"/>
</dbReference>
<dbReference type="PANTHER" id="PTHR24369">
    <property type="entry name" value="ANTIGEN BSP, PUTATIVE-RELATED"/>
    <property type="match status" value="1"/>
</dbReference>
<evidence type="ECO:0000256" key="3">
    <source>
        <dbReference type="ARBA" id="ARBA00009634"/>
    </source>
</evidence>
<feature type="domain" description="TIR" evidence="15">
    <location>
        <begin position="1105"/>
        <end position="1248"/>
    </location>
</feature>
<dbReference type="GO" id="GO:0009653">
    <property type="term" value="P:anatomical structure morphogenesis"/>
    <property type="evidence" value="ECO:0007669"/>
    <property type="project" value="UniProtKB-ARBA"/>
</dbReference>
<evidence type="ECO:0000256" key="9">
    <source>
        <dbReference type="ARBA" id="ARBA00022989"/>
    </source>
</evidence>
<reference evidence="16 17" key="1">
    <citation type="submission" date="2024-03" db="EMBL/GenBank/DDBJ databases">
        <title>The genome assembly and annotation of the cricket Gryllus longicercus Weissman &amp; Gray.</title>
        <authorList>
            <person name="Szrajer S."/>
            <person name="Gray D."/>
            <person name="Ylla G."/>
        </authorList>
    </citation>
    <scope>NUCLEOTIDE SEQUENCE [LARGE SCALE GENOMIC DNA]</scope>
    <source>
        <strain evidence="16">DAG 2021-001</strain>
        <tissue evidence="16">Whole body minus gut</tissue>
    </source>
</reference>
<dbReference type="PROSITE" id="PS51450">
    <property type="entry name" value="LRR"/>
    <property type="match status" value="7"/>
</dbReference>
<proteinExistence type="inferred from homology"/>
<dbReference type="InterPro" id="IPR050541">
    <property type="entry name" value="LRR_TM_domain-containing"/>
</dbReference>
<feature type="region of interest" description="Disordered" evidence="13">
    <location>
        <begin position="1315"/>
        <end position="1391"/>
    </location>
</feature>
<dbReference type="PANTHER" id="PTHR24369:SF214">
    <property type="entry name" value="GLYCOPROTEIN V PLATELET"/>
    <property type="match status" value="1"/>
</dbReference>
<dbReference type="InterPro" id="IPR003591">
    <property type="entry name" value="Leu-rich_rpt_typical-subtyp"/>
</dbReference>
<keyword evidence="6" id="KW-0812">Transmembrane</keyword>
<dbReference type="SMART" id="SM00365">
    <property type="entry name" value="LRR_SD22"/>
    <property type="match status" value="10"/>
</dbReference>
<dbReference type="InterPro" id="IPR000157">
    <property type="entry name" value="TIR_dom"/>
</dbReference>
<sequence length="1503" mass="163244">MRWCGAWWCVCLALMAAAGVGARSIASRHDERPKDCEWERYAPADATGGGAADDEDASALLLGCRVRTIAGTTGLLGNLSAALVDRITALRLVCSDVLFFESSLDAPAGGGGGGGFLAPLRRLRDLRVEHCKIRHVPAGVLAASRALRHLTLRTHNTDWSAMTMEFHPDSFRGLAELRSLSLADNNIWTLPNGLFCPLASLAALNLTRNRLQDVSEMGFSDWGNGPTAPGKSCNAGLEVLDLSDNDIMTVSDNALSSLRALQKLFLQDNALTQLADRAFVGLQGLQVLNASSNQLVALPPELFQSTRDIKEVYLQNNSISVLAPGLLEGLDQLQVLDLSDNELTSSWVNRDTFSGMIRLVVLNLAHNDIAKIDAHVFHDLYSLQILNLDHNSIDVIAEGAFSTLSNLHALTLSHNQLTLIQPYHFTGLYVLNQLFLSNNRIKDLHPHTFENCTNLQDLGLSANELTEVPKAVGRLRFLKSLDLGENRITKLSPAAFEGLDQLYGLRLIDNAIMNVSRDDFSPLQSLQILNLARNRLRHVEAGAFSATPTLHALRLDGNRLADLGGLLADLPALIWLNVSDNGVQRFDYAMLPRSLEWLDMHKNLVSELADKYGARASLQIKMLDASFNKLSEVDDNALPDSVEMLFLNDNLIHTVKPNTFFKKTNLTRVVLYANRIEKLDLSALTLQPVPDDKELPQFYVGGNPFYCDCHLEWLPRVNQMSYHGVRQYPRVLDLDSVQCRLAHARAGATRPLLDLRPAHFLCPYDSHCFALCHCCDFDACDCEMTCPDNCTCFHDHTWAANVVDCSNGGHTSVPAKIPMDATEIYLDGNQLGELGSHVFIGKKKLEVLYLNGSNIAAIHNRTFNGVKSLRVLHLENNRLQELRGFEFDQLANLNELYLDHNAISSVGNQTFSVMSKLEVLRLDENRLSEVAPWELAAAVGGGARVSLEGNAWACDCAAAAQHAAWLRAQRRPAAGEGEGDEVEALARVTCSGRDGARHALADVLRRCGGVPAAAGAGAGPGAGAAVGATSAVHKSPFLTGGAGALGGDYVPLLAAALALAALAAVLGALAFAFRQDVRLWAHARYGVRILWDPAQAAEPDDERDRLYDGYMVYSLQDDELVCRAIAPELEQGGYSMCLHYRDLHLVAGAASYLTDSVLSAADASRRVLVVLSPGLVRGELTRPDFRTALQAAVQQTRLAQRHPCKLIFLLTTDPDALGLDPEMRLLLRAGTCILWGDRRFWEKLRYAMPDLAPLRKKKKKKKKKACGVKSAPVTAGDLKKADGGRGGRGGASARYTAAPTSLDAWYKYAAMAPAPASVPPPPQQQQQQLLPPPLGPPPPPPLAATQQQQPPLVTPTPTQSTYVSENSSQRVTDLEEDDEEEEGSTSTADSQHYEYAAARAAAAAVAAAHKHSYVAVDPRLPAAHHPRFHPAPASSPPRKELPGVAAGHVYSTIPDGPAPSPVCPHQHQHQHQHHAVDGPGSTCRAAEHGALPAHQPNGRTYFV</sequence>
<dbReference type="GO" id="GO:0048666">
    <property type="term" value="P:neuron development"/>
    <property type="evidence" value="ECO:0007669"/>
    <property type="project" value="UniProtKB-ARBA"/>
</dbReference>
<dbReference type="SMART" id="SM00255">
    <property type="entry name" value="TIR"/>
    <property type="match status" value="1"/>
</dbReference>
<evidence type="ECO:0000256" key="13">
    <source>
        <dbReference type="SAM" id="MobiDB-lite"/>
    </source>
</evidence>
<feature type="compositionally biased region" description="Acidic residues" evidence="13">
    <location>
        <begin position="1374"/>
        <end position="1383"/>
    </location>
</feature>
<dbReference type="SMART" id="SM00082">
    <property type="entry name" value="LRRCT"/>
    <property type="match status" value="2"/>
</dbReference>
<evidence type="ECO:0000313" key="16">
    <source>
        <dbReference type="EMBL" id="KAK7872727.1"/>
    </source>
</evidence>
<keyword evidence="7 14" id="KW-0732">Signal</keyword>
<dbReference type="SUPFAM" id="SSF52058">
    <property type="entry name" value="L domain-like"/>
    <property type="match status" value="3"/>
</dbReference>
<dbReference type="GO" id="GO:0010556">
    <property type="term" value="P:regulation of macromolecule biosynthetic process"/>
    <property type="evidence" value="ECO:0007669"/>
    <property type="project" value="UniProtKB-ARBA"/>
</dbReference>
<comment type="caution">
    <text evidence="16">The sequence shown here is derived from an EMBL/GenBank/DDBJ whole genome shotgun (WGS) entry which is preliminary data.</text>
</comment>
<comment type="subcellular location">
    <subcellularLocation>
        <location evidence="1">Cell membrane</location>
    </subcellularLocation>
    <subcellularLocation>
        <location evidence="2">Membrane</location>
        <topology evidence="2">Single-pass type I membrane protein</topology>
    </subcellularLocation>
</comment>
<dbReference type="EMBL" id="JAZDUA010000020">
    <property type="protein sequence ID" value="KAK7872727.1"/>
    <property type="molecule type" value="Genomic_DNA"/>
</dbReference>
<evidence type="ECO:0000256" key="8">
    <source>
        <dbReference type="ARBA" id="ARBA00022737"/>
    </source>
</evidence>
<keyword evidence="4" id="KW-1003">Cell membrane</keyword>
<gene>
    <name evidence="16" type="ORF">R5R35_011869</name>
</gene>
<dbReference type="SMART" id="SM00013">
    <property type="entry name" value="LRRNT"/>
    <property type="match status" value="1"/>
</dbReference>
<feature type="compositionally biased region" description="Polar residues" evidence="13">
    <location>
        <begin position="1362"/>
        <end position="1371"/>
    </location>
</feature>
<evidence type="ECO:0000256" key="4">
    <source>
        <dbReference type="ARBA" id="ARBA00022475"/>
    </source>
</evidence>
<dbReference type="Proteomes" id="UP001378592">
    <property type="component" value="Unassembled WGS sequence"/>
</dbReference>
<evidence type="ECO:0000256" key="14">
    <source>
        <dbReference type="SAM" id="SignalP"/>
    </source>
</evidence>
<dbReference type="SUPFAM" id="SSF52047">
    <property type="entry name" value="RNI-like"/>
    <property type="match status" value="1"/>
</dbReference>
<keyword evidence="5" id="KW-0433">Leucine-rich repeat</keyword>
<keyword evidence="10" id="KW-0472">Membrane</keyword>
<evidence type="ECO:0000256" key="11">
    <source>
        <dbReference type="ARBA" id="ARBA00023157"/>
    </source>
</evidence>
<dbReference type="SUPFAM" id="SSF52200">
    <property type="entry name" value="Toll/Interleukin receptor TIR domain"/>
    <property type="match status" value="1"/>
</dbReference>
<dbReference type="Gene3D" id="3.40.50.10140">
    <property type="entry name" value="Toll/interleukin-1 receptor homology (TIR) domain"/>
    <property type="match status" value="1"/>
</dbReference>
<evidence type="ECO:0000256" key="7">
    <source>
        <dbReference type="ARBA" id="ARBA00022729"/>
    </source>
</evidence>
<evidence type="ECO:0000256" key="12">
    <source>
        <dbReference type="ARBA" id="ARBA00023170"/>
    </source>
</evidence>
<keyword evidence="11" id="KW-1015">Disulfide bond</keyword>
<feature type="compositionally biased region" description="Low complexity" evidence="13">
    <location>
        <begin position="1343"/>
        <end position="1361"/>
    </location>
</feature>
<organism evidence="16 17">
    <name type="scientific">Gryllus longicercus</name>
    <dbReference type="NCBI Taxonomy" id="2509291"/>
    <lineage>
        <taxon>Eukaryota</taxon>
        <taxon>Metazoa</taxon>
        <taxon>Ecdysozoa</taxon>
        <taxon>Arthropoda</taxon>
        <taxon>Hexapoda</taxon>
        <taxon>Insecta</taxon>
        <taxon>Pterygota</taxon>
        <taxon>Neoptera</taxon>
        <taxon>Polyneoptera</taxon>
        <taxon>Orthoptera</taxon>
        <taxon>Ensifera</taxon>
        <taxon>Gryllidea</taxon>
        <taxon>Grylloidea</taxon>
        <taxon>Gryllidae</taxon>
        <taxon>Gryllinae</taxon>
        <taxon>Gryllus</taxon>
    </lineage>
</organism>
<feature type="signal peptide" evidence="14">
    <location>
        <begin position="1"/>
        <end position="22"/>
    </location>
</feature>
<protein>
    <recommendedName>
        <fullName evidence="15">TIR domain-containing protein</fullName>
    </recommendedName>
</protein>
<evidence type="ECO:0000259" key="15">
    <source>
        <dbReference type="PROSITE" id="PS50104"/>
    </source>
</evidence>
<dbReference type="SMART" id="SM00369">
    <property type="entry name" value="LRR_TYP"/>
    <property type="match status" value="21"/>
</dbReference>
<dbReference type="Pfam" id="PF13855">
    <property type="entry name" value="LRR_8"/>
    <property type="match status" value="5"/>
</dbReference>
<accession>A0AAN9ZFP0</accession>
<feature type="compositionally biased region" description="Basic residues" evidence="13">
    <location>
        <begin position="1255"/>
        <end position="1266"/>
    </location>
</feature>
<evidence type="ECO:0000256" key="1">
    <source>
        <dbReference type="ARBA" id="ARBA00004236"/>
    </source>
</evidence>
<dbReference type="InterPro" id="IPR035897">
    <property type="entry name" value="Toll_tir_struct_dom_sf"/>
</dbReference>
<evidence type="ECO:0000256" key="6">
    <source>
        <dbReference type="ARBA" id="ARBA00022692"/>
    </source>
</evidence>
<dbReference type="InterPro" id="IPR000372">
    <property type="entry name" value="LRRNT"/>
</dbReference>